<dbReference type="InterPro" id="IPR009671">
    <property type="entry name" value="RraB_dom"/>
</dbReference>
<evidence type="ECO:0000256" key="1">
    <source>
        <dbReference type="SAM" id="MobiDB-lite"/>
    </source>
</evidence>
<sequence>MTVWGMHPFDDDDLIDFSYEIKRLGLAALTRALRDARYSDSREEQHAEGFAAAFVVASIRANDAEAVSAETLALKPSQQLVDSAAAAIRVIRQQGTDYLNRWLVFGEDVHQQKLAQLDEIGQALGVPAGEKTGAGDVLQGNAPAEQEPHENSWQNQRLLNLQLLDARHKMHDASDVERDVDHTFVCASEKVAMAVFKALGEGFSIEGPAHLPAEDGEVECWVIVATKSYAPDFESTWGYTLRMFDIAFTCGAVYDGWGSPIIKRKKSWFGR</sequence>
<dbReference type="AlphaFoldDB" id="A0A6J6H5U8"/>
<organism evidence="3">
    <name type="scientific">freshwater metagenome</name>
    <dbReference type="NCBI Taxonomy" id="449393"/>
    <lineage>
        <taxon>unclassified sequences</taxon>
        <taxon>metagenomes</taxon>
        <taxon>ecological metagenomes</taxon>
    </lineage>
</organism>
<proteinExistence type="predicted"/>
<dbReference type="Gene3D" id="3.30.70.970">
    <property type="entry name" value="RraB-like"/>
    <property type="match status" value="1"/>
</dbReference>
<dbReference type="SUPFAM" id="SSF89946">
    <property type="entry name" value="Hypothetical protein VC0424"/>
    <property type="match status" value="1"/>
</dbReference>
<feature type="domain" description="Regulator of ribonuclease activity B" evidence="2">
    <location>
        <begin position="172"/>
        <end position="258"/>
    </location>
</feature>
<gene>
    <name evidence="3" type="ORF">UFOPK1855_00002</name>
</gene>
<name>A0A6J6H5U8_9ZZZZ</name>
<accession>A0A6J6H5U8</accession>
<dbReference type="InterPro" id="IPR025355">
    <property type="entry name" value="DUF4259"/>
</dbReference>
<dbReference type="Pfam" id="PF06877">
    <property type="entry name" value="RraB"/>
    <property type="match status" value="1"/>
</dbReference>
<protein>
    <submittedName>
        <fullName evidence="3">Unannotated protein</fullName>
    </submittedName>
</protein>
<evidence type="ECO:0000259" key="2">
    <source>
        <dbReference type="Pfam" id="PF06877"/>
    </source>
</evidence>
<reference evidence="3" key="1">
    <citation type="submission" date="2020-05" db="EMBL/GenBank/DDBJ databases">
        <authorList>
            <person name="Chiriac C."/>
            <person name="Salcher M."/>
            <person name="Ghai R."/>
            <person name="Kavagutti S V."/>
        </authorList>
    </citation>
    <scope>NUCLEOTIDE SEQUENCE</scope>
</reference>
<dbReference type="EMBL" id="CAEZUW010000001">
    <property type="protein sequence ID" value="CAB4604158.1"/>
    <property type="molecule type" value="Genomic_DNA"/>
</dbReference>
<dbReference type="InterPro" id="IPR036701">
    <property type="entry name" value="RraB-like_sf"/>
</dbReference>
<evidence type="ECO:0000313" key="3">
    <source>
        <dbReference type="EMBL" id="CAB4604158.1"/>
    </source>
</evidence>
<feature type="region of interest" description="Disordered" evidence="1">
    <location>
        <begin position="131"/>
        <end position="152"/>
    </location>
</feature>
<dbReference type="Pfam" id="PF14078">
    <property type="entry name" value="DUF4259"/>
    <property type="match status" value="1"/>
</dbReference>